<dbReference type="Proteomes" id="UP000761534">
    <property type="component" value="Unassembled WGS sequence"/>
</dbReference>
<evidence type="ECO:0000313" key="16">
    <source>
        <dbReference type="Proteomes" id="UP000761534"/>
    </source>
</evidence>
<dbReference type="AlphaFoldDB" id="A0A642V115"/>
<keyword evidence="10 13" id="KW-1133">Transmembrane helix</keyword>
<evidence type="ECO:0000313" key="15">
    <source>
        <dbReference type="EMBL" id="KAA8909630.1"/>
    </source>
</evidence>
<sequence>MVQIGGYRVPRRINSFVASLILSALLLVTFYEILWISASTRKAEVGHHVYTLRNQDIKDMDQRVLAEQFYYHYEMPSPDFSEKEKSMENPSDTYHDEDQSARYESTDAWRSSDVYTNQLDTSKSRFPIHEVEEYKEKDSYLQQPLVADYPSGVDNIFFMLKTGGSVLWKRLPVHLFTTLTRTPHFAIYSDSPGSIAGYEVIDILQNVTDETLASAEFELYRHQRYIHDNHGVIDYSEIDIPGGWDLDRFKNIPMLAHAYSVSPDSDWFVFMDEDTYLLMDGLADWLKKLDPNTPLYLGSKALLGNLEFAHGGSGVVVSRKAVELTVGTHPEYVQEYENKTFDYCCGDFMVALMLKEKLDLEVEAQYEYPYSEYKFQGNSFYDVTANSDNWCLPIVSFHHASPHDIELLWEYERIKGPTRSSITYGTIYRDFYLPFIQDEIKNWNNGADEINYSYNMDHQIDIRPSYEDGEGFRPYESLDHCKIACDMIESCKMFRYLPKSQYCGLSTAIKLGKPSFDWVMKTDAELDEGLEYENSVSGWKIDRIRDLRKEQTCDPLHYIRNDDEDKLQEGWYRRLNKDTTYKPSLLLTIYELIEDPPRYENSTNQA</sequence>
<comment type="pathway">
    <text evidence="2">Protein modification; protein glycosylation.</text>
</comment>
<evidence type="ECO:0000256" key="7">
    <source>
        <dbReference type="ARBA" id="ARBA00022692"/>
    </source>
</evidence>
<keyword evidence="6" id="KW-0808">Transferase</keyword>
<feature type="transmembrane region" description="Helical" evidence="13">
    <location>
        <begin position="16"/>
        <end position="36"/>
    </location>
</feature>
<evidence type="ECO:0000256" key="3">
    <source>
        <dbReference type="ARBA" id="ARBA00006462"/>
    </source>
</evidence>
<feature type="domain" description="Fringe-like glycosyltransferase" evidence="14">
    <location>
        <begin position="261"/>
        <end position="336"/>
    </location>
</feature>
<evidence type="ECO:0000256" key="13">
    <source>
        <dbReference type="SAM" id="Phobius"/>
    </source>
</evidence>
<keyword evidence="11 13" id="KW-0472">Membrane</keyword>
<evidence type="ECO:0000256" key="11">
    <source>
        <dbReference type="ARBA" id="ARBA00023136"/>
    </source>
</evidence>
<dbReference type="EMBL" id="SWFS01000336">
    <property type="protein sequence ID" value="KAA8909630.1"/>
    <property type="molecule type" value="Genomic_DNA"/>
</dbReference>
<evidence type="ECO:0000256" key="6">
    <source>
        <dbReference type="ARBA" id="ARBA00022679"/>
    </source>
</evidence>
<evidence type="ECO:0000256" key="2">
    <source>
        <dbReference type="ARBA" id="ARBA00004922"/>
    </source>
</evidence>
<dbReference type="PANTHER" id="PTHR23033:SF47">
    <property type="entry name" value="APPLE DOMAIN-CONTAINING PROTEIN-RELATED"/>
    <property type="match status" value="1"/>
</dbReference>
<dbReference type="InterPro" id="IPR026050">
    <property type="entry name" value="C1GALT1/C1GALT1_chp1"/>
</dbReference>
<comment type="caution">
    <text evidence="15">The sequence shown here is derived from an EMBL/GenBank/DDBJ whole genome shotgun (WGS) entry which is preliminary data.</text>
</comment>
<dbReference type="GO" id="GO:0000166">
    <property type="term" value="F:nucleotide binding"/>
    <property type="evidence" value="ECO:0007669"/>
    <property type="project" value="UniProtKB-KW"/>
</dbReference>
<gene>
    <name evidence="15" type="ORF">TRICI_004465</name>
</gene>
<keyword evidence="5" id="KW-0328">Glycosyltransferase</keyword>
<dbReference type="GO" id="GO:0016263">
    <property type="term" value="F:glycoprotein-N-acetylgalactosamine 3-beta-galactosyltransferase activity"/>
    <property type="evidence" value="ECO:0007669"/>
    <property type="project" value="UniProtKB-EC"/>
</dbReference>
<proteinExistence type="inferred from homology"/>
<dbReference type="PANTHER" id="PTHR23033">
    <property type="entry name" value="BETA1,3-GALACTOSYLTRANSFERASE"/>
    <property type="match status" value="1"/>
</dbReference>
<dbReference type="Gene3D" id="3.90.550.50">
    <property type="match status" value="1"/>
</dbReference>
<evidence type="ECO:0000256" key="4">
    <source>
        <dbReference type="ARBA" id="ARBA00012557"/>
    </source>
</evidence>
<comment type="similarity">
    <text evidence="3">Belongs to the glycosyltransferase 31 family. Beta3-Gal-T subfamily.</text>
</comment>
<evidence type="ECO:0000259" key="14">
    <source>
        <dbReference type="Pfam" id="PF02434"/>
    </source>
</evidence>
<feature type="region of interest" description="Disordered" evidence="12">
    <location>
        <begin position="77"/>
        <end position="101"/>
    </location>
</feature>
<dbReference type="InterPro" id="IPR003378">
    <property type="entry name" value="Fringe-like_glycosylTrfase"/>
</dbReference>
<dbReference type="EC" id="2.4.1.122" evidence="4"/>
<accession>A0A642V115</accession>
<organism evidence="15 16">
    <name type="scientific">Trichomonascus ciferrii</name>
    <dbReference type="NCBI Taxonomy" id="44093"/>
    <lineage>
        <taxon>Eukaryota</taxon>
        <taxon>Fungi</taxon>
        <taxon>Dikarya</taxon>
        <taxon>Ascomycota</taxon>
        <taxon>Saccharomycotina</taxon>
        <taxon>Dipodascomycetes</taxon>
        <taxon>Dipodascales</taxon>
        <taxon>Trichomonascaceae</taxon>
        <taxon>Trichomonascus</taxon>
        <taxon>Trichomonascus ciferrii complex</taxon>
    </lineage>
</organism>
<dbReference type="GO" id="GO:0016020">
    <property type="term" value="C:membrane"/>
    <property type="evidence" value="ECO:0007669"/>
    <property type="project" value="UniProtKB-SubCell"/>
</dbReference>
<keyword evidence="8" id="KW-0547">Nucleotide-binding</keyword>
<keyword evidence="7 13" id="KW-0812">Transmembrane</keyword>
<evidence type="ECO:0000256" key="1">
    <source>
        <dbReference type="ARBA" id="ARBA00004606"/>
    </source>
</evidence>
<name>A0A642V115_9ASCO</name>
<keyword evidence="9" id="KW-0735">Signal-anchor</keyword>
<feature type="compositionally biased region" description="Basic and acidic residues" evidence="12">
    <location>
        <begin position="80"/>
        <end position="101"/>
    </location>
</feature>
<protein>
    <recommendedName>
        <fullName evidence="4">N-acetylgalactosaminide beta-1,3-galactosyltransferase</fullName>
        <ecNumber evidence="4">2.4.1.122</ecNumber>
    </recommendedName>
</protein>
<dbReference type="Pfam" id="PF02434">
    <property type="entry name" value="Fringe"/>
    <property type="match status" value="1"/>
</dbReference>
<evidence type="ECO:0000256" key="9">
    <source>
        <dbReference type="ARBA" id="ARBA00022968"/>
    </source>
</evidence>
<dbReference type="OrthoDB" id="414175at2759"/>
<evidence type="ECO:0000256" key="10">
    <source>
        <dbReference type="ARBA" id="ARBA00022989"/>
    </source>
</evidence>
<reference evidence="15" key="1">
    <citation type="journal article" date="2019" name="G3 (Bethesda)">
        <title>Genome Assemblies of Two Rare Opportunistic Yeast Pathogens: Diutina rugosa (syn. Candida rugosa) and Trichomonascus ciferrii (syn. Candida ciferrii).</title>
        <authorList>
            <person name="Mixao V."/>
            <person name="Saus E."/>
            <person name="Hansen A.P."/>
            <person name="Lass-Florl C."/>
            <person name="Gabaldon T."/>
        </authorList>
    </citation>
    <scope>NUCLEOTIDE SEQUENCE</scope>
    <source>
        <strain evidence="15">CBS 4856</strain>
    </source>
</reference>
<evidence type="ECO:0000256" key="5">
    <source>
        <dbReference type="ARBA" id="ARBA00022676"/>
    </source>
</evidence>
<comment type="subcellular location">
    <subcellularLocation>
        <location evidence="1">Membrane</location>
        <topology evidence="1">Single-pass type II membrane protein</topology>
    </subcellularLocation>
</comment>
<keyword evidence="16" id="KW-1185">Reference proteome</keyword>
<evidence type="ECO:0000256" key="12">
    <source>
        <dbReference type="SAM" id="MobiDB-lite"/>
    </source>
</evidence>
<evidence type="ECO:0000256" key="8">
    <source>
        <dbReference type="ARBA" id="ARBA00022741"/>
    </source>
</evidence>
<dbReference type="VEuPathDB" id="FungiDB:TRICI_004465"/>